<dbReference type="AlphaFoldDB" id="A0A0R2C7B2"/>
<feature type="transmembrane region" description="Helical" evidence="8">
    <location>
        <begin position="213"/>
        <end position="235"/>
    </location>
</feature>
<dbReference type="Proteomes" id="UP000051789">
    <property type="component" value="Unassembled WGS sequence"/>
</dbReference>
<gene>
    <name evidence="9" type="ORF">FD19_GL001129</name>
</gene>
<dbReference type="PROSITE" id="PS00221">
    <property type="entry name" value="MIP"/>
    <property type="match status" value="1"/>
</dbReference>
<comment type="subcellular location">
    <subcellularLocation>
        <location evidence="1">Membrane</location>
        <topology evidence="1">Multi-pass membrane protein</topology>
    </subcellularLocation>
</comment>
<dbReference type="PANTHER" id="PTHR43829">
    <property type="entry name" value="AQUAPORIN OR AQUAGLYCEROPORIN RELATED"/>
    <property type="match status" value="1"/>
</dbReference>
<dbReference type="GO" id="GO:0015254">
    <property type="term" value="F:glycerol channel activity"/>
    <property type="evidence" value="ECO:0007669"/>
    <property type="project" value="TreeGrafter"/>
</dbReference>
<dbReference type="PANTHER" id="PTHR43829:SF9">
    <property type="entry name" value="AQUAPORIN-9"/>
    <property type="match status" value="1"/>
</dbReference>
<dbReference type="InterPro" id="IPR050363">
    <property type="entry name" value="MIP/Aquaporin"/>
</dbReference>
<dbReference type="InterPro" id="IPR023271">
    <property type="entry name" value="Aquaporin-like"/>
</dbReference>
<dbReference type="Gene3D" id="1.20.1080.10">
    <property type="entry name" value="Glycerol uptake facilitator protein"/>
    <property type="match status" value="1"/>
</dbReference>
<evidence type="ECO:0000256" key="4">
    <source>
        <dbReference type="ARBA" id="ARBA00022692"/>
    </source>
</evidence>
<evidence type="ECO:0000256" key="5">
    <source>
        <dbReference type="ARBA" id="ARBA00022989"/>
    </source>
</evidence>
<feature type="transmembrane region" description="Helical" evidence="8">
    <location>
        <begin position="6"/>
        <end position="25"/>
    </location>
</feature>
<dbReference type="InterPro" id="IPR000425">
    <property type="entry name" value="MIP"/>
</dbReference>
<feature type="transmembrane region" description="Helical" evidence="8">
    <location>
        <begin position="87"/>
        <end position="106"/>
    </location>
</feature>
<dbReference type="RefSeq" id="WP_054749712.1">
    <property type="nucleotide sequence ID" value="NZ_AYZK01000002.1"/>
</dbReference>
<feature type="transmembrane region" description="Helical" evidence="8">
    <location>
        <begin position="62"/>
        <end position="80"/>
    </location>
</feature>
<feature type="transmembrane region" description="Helical" evidence="8">
    <location>
        <begin position="165"/>
        <end position="186"/>
    </location>
</feature>
<dbReference type="GO" id="GO:0005886">
    <property type="term" value="C:plasma membrane"/>
    <property type="evidence" value="ECO:0007669"/>
    <property type="project" value="TreeGrafter"/>
</dbReference>
<keyword evidence="4 7" id="KW-0812">Transmembrane</keyword>
<evidence type="ECO:0000256" key="6">
    <source>
        <dbReference type="ARBA" id="ARBA00023136"/>
    </source>
</evidence>
<keyword evidence="6 8" id="KW-0472">Membrane</keyword>
<evidence type="ECO:0000313" key="9">
    <source>
        <dbReference type="EMBL" id="KRM87614.1"/>
    </source>
</evidence>
<dbReference type="OrthoDB" id="9807293at2"/>
<evidence type="ECO:0000256" key="1">
    <source>
        <dbReference type="ARBA" id="ARBA00004141"/>
    </source>
</evidence>
<evidence type="ECO:0000313" key="10">
    <source>
        <dbReference type="Proteomes" id="UP000051789"/>
    </source>
</evidence>
<dbReference type="PATRIC" id="fig|1423810.4.peg.1159"/>
<proteinExistence type="inferred from homology"/>
<sequence length="236" mass="24884">MSGFLGEFLGTMVLIVFGVGSGAATNLKGNYARHQNWTFIALAWGLAVTFGVYVAGQFGSQGHLNPAVTIGFAAFGFFPWPQVGGYLLGQFLGAFVGAVIVIIQYYPHFKSARRGTDDGNSVGIFATGPAINNPLFNYLSETIATFFFVFVLLNLGNFTTGLKPLIVGLLIVVVGQTLGGTTGFAINPARDFAPRLAYAILPVPNKGTANWTYAWVPILGPLSGGLIAAALEAVLK</sequence>
<evidence type="ECO:0000256" key="7">
    <source>
        <dbReference type="RuleBase" id="RU000477"/>
    </source>
</evidence>
<organism evidence="9 10">
    <name type="scientific">Lacticaseibacillus thailandensis DSM 22698 = JCM 13996</name>
    <dbReference type="NCBI Taxonomy" id="1423810"/>
    <lineage>
        <taxon>Bacteria</taxon>
        <taxon>Bacillati</taxon>
        <taxon>Bacillota</taxon>
        <taxon>Bacilli</taxon>
        <taxon>Lactobacillales</taxon>
        <taxon>Lactobacillaceae</taxon>
        <taxon>Lacticaseibacillus</taxon>
    </lineage>
</organism>
<evidence type="ECO:0000256" key="2">
    <source>
        <dbReference type="ARBA" id="ARBA00006175"/>
    </source>
</evidence>
<feature type="transmembrane region" description="Helical" evidence="8">
    <location>
        <begin position="135"/>
        <end position="153"/>
    </location>
</feature>
<reference evidence="9 10" key="1">
    <citation type="journal article" date="2015" name="Genome Announc.">
        <title>Expanding the biotechnology potential of lactobacilli through comparative genomics of 213 strains and associated genera.</title>
        <authorList>
            <person name="Sun Z."/>
            <person name="Harris H.M."/>
            <person name="McCann A."/>
            <person name="Guo C."/>
            <person name="Argimon S."/>
            <person name="Zhang W."/>
            <person name="Yang X."/>
            <person name="Jeffery I.B."/>
            <person name="Cooney J.C."/>
            <person name="Kagawa T.F."/>
            <person name="Liu W."/>
            <person name="Song Y."/>
            <person name="Salvetti E."/>
            <person name="Wrobel A."/>
            <person name="Rasinkangas P."/>
            <person name="Parkhill J."/>
            <person name="Rea M.C."/>
            <person name="O'Sullivan O."/>
            <person name="Ritari J."/>
            <person name="Douillard F.P."/>
            <person name="Paul Ross R."/>
            <person name="Yang R."/>
            <person name="Briner A.E."/>
            <person name="Felis G.E."/>
            <person name="de Vos W.M."/>
            <person name="Barrangou R."/>
            <person name="Klaenhammer T.R."/>
            <person name="Caufield P.W."/>
            <person name="Cui Y."/>
            <person name="Zhang H."/>
            <person name="O'Toole P.W."/>
        </authorList>
    </citation>
    <scope>NUCLEOTIDE SEQUENCE [LARGE SCALE GENOMIC DNA]</scope>
    <source>
        <strain evidence="9 10">DSM 22698</strain>
    </source>
</reference>
<name>A0A0R2C7B2_9LACO</name>
<dbReference type="Pfam" id="PF00230">
    <property type="entry name" value="MIP"/>
    <property type="match status" value="1"/>
</dbReference>
<accession>A0A0R2C7B2</accession>
<keyword evidence="10" id="KW-1185">Reference proteome</keyword>
<evidence type="ECO:0000256" key="8">
    <source>
        <dbReference type="SAM" id="Phobius"/>
    </source>
</evidence>
<dbReference type="PRINTS" id="PR00783">
    <property type="entry name" value="MINTRINSICP"/>
</dbReference>
<keyword evidence="3 7" id="KW-0813">Transport</keyword>
<dbReference type="SUPFAM" id="SSF81338">
    <property type="entry name" value="Aquaporin-like"/>
    <property type="match status" value="1"/>
</dbReference>
<dbReference type="EMBL" id="AYZK01000002">
    <property type="protein sequence ID" value="KRM87614.1"/>
    <property type="molecule type" value="Genomic_DNA"/>
</dbReference>
<dbReference type="InterPro" id="IPR022357">
    <property type="entry name" value="MIP_CS"/>
</dbReference>
<protein>
    <submittedName>
        <fullName evidence="9">Glycerol uptake facilitator protein</fullName>
    </submittedName>
</protein>
<comment type="caution">
    <text evidence="9">The sequence shown here is derived from an EMBL/GenBank/DDBJ whole genome shotgun (WGS) entry which is preliminary data.</text>
</comment>
<keyword evidence="5 8" id="KW-1133">Transmembrane helix</keyword>
<dbReference type="STRING" id="1423810.FD19_GL001129"/>
<evidence type="ECO:0000256" key="3">
    <source>
        <dbReference type="ARBA" id="ARBA00022448"/>
    </source>
</evidence>
<feature type="transmembrane region" description="Helical" evidence="8">
    <location>
        <begin position="37"/>
        <end position="56"/>
    </location>
</feature>
<comment type="similarity">
    <text evidence="2 7">Belongs to the MIP/aquaporin (TC 1.A.8) family.</text>
</comment>